<gene>
    <name evidence="1" type="ORF">rsdtw13_24470</name>
</gene>
<protein>
    <submittedName>
        <fullName evidence="1">Uncharacterized protein</fullName>
    </submittedName>
</protein>
<name>A0ACB5REJ0_9CLOT</name>
<sequence>MSSYESEFQEEVVYLNNAVTLINRNLDQELSSIVSAKKELINEHRDMWENAVHFTDDIDRMAEIKQDLSVIHVKREGYEKIDERIQKYNGMLNKPYFARVDFKEEGEESAEKIYIGFSNLLDEDTYEVYVYDWRAPIASIFYRYELGGARYNSPNGEIGGQVLIKRQYEIKNGKLDYFIDSNLNIADDALREVLAKNTSSKMKTIVETIQREQDIIIRDIESELLIVQGVAGSGKTSIALHRVAFLMYQGFLTKLYANNIMIISPNDFFGNYISDVLPQLGEENIRTVTFEYIFKEIFENSINAKSRNELLEDIIGCEDVKRKNIMKSSMEFKSSKEFVIILNRLIWFYEHKMIEISDIYYNGVYIADKHSIKEFLLKDTINMSIEKKLAIIENRIFEKVTPIRKKRREKLEKYIVNFPEHQFERRAIARLITIKETNKLKAQIRRFTKVDYKRIYEALFRNKNLFYTLAKGLKLPENIEGIIDNFNCNFEKSICYEDMLAMLYLKVRMSGCSIFKEIKQVVVDEAQDYYPIHFQILKELFKNSRFTILGDINQSIEKEATLSIYDDVKNILNKKRSSTVILNKSFRCSYEISKFSNKFLDENIQIESFERHEEEPKIIEALNIEDLDNKIINTIEVYRNLNYASIALLCKSMKECEEVYNRLKNKINIKIISRSDDDIKGIVIMPIYMSKGLEFDCVIVYEVNWKNYKTEFDRRLLYIASTRALHKLSLFYTKKPSKFL</sequence>
<proteinExistence type="predicted"/>
<comment type="caution">
    <text evidence="1">The sequence shown here is derived from an EMBL/GenBank/DDBJ whole genome shotgun (WGS) entry which is preliminary data.</text>
</comment>
<dbReference type="Proteomes" id="UP001058074">
    <property type="component" value="Unassembled WGS sequence"/>
</dbReference>
<dbReference type="EMBL" id="BROD01000001">
    <property type="protein sequence ID" value="GKX67189.1"/>
    <property type="molecule type" value="Genomic_DNA"/>
</dbReference>
<reference evidence="1" key="1">
    <citation type="journal article" date="2025" name="Int. J. Syst. Evol. Microbiol.">
        <title>Inconstantimicrobium mannanitabidum sp. nov., a novel member of the family Clostridiaceae isolated from anoxic soil under the treatment of reductive soil disinfestation.</title>
        <authorList>
            <person name="Ueki A."/>
            <person name="Tonouchi A."/>
            <person name="Honma S."/>
            <person name="Kaku N."/>
            <person name="Ueki K."/>
        </authorList>
    </citation>
    <scope>NUCLEOTIDE SEQUENCE</scope>
    <source>
        <strain evidence="1">TW13</strain>
    </source>
</reference>
<evidence type="ECO:0000313" key="1">
    <source>
        <dbReference type="EMBL" id="GKX67189.1"/>
    </source>
</evidence>
<evidence type="ECO:0000313" key="2">
    <source>
        <dbReference type="Proteomes" id="UP001058074"/>
    </source>
</evidence>
<keyword evidence="2" id="KW-1185">Reference proteome</keyword>
<organism evidence="1 2">
    <name type="scientific">Inconstantimicrobium mannanitabidum</name>
    <dbReference type="NCBI Taxonomy" id="1604901"/>
    <lineage>
        <taxon>Bacteria</taxon>
        <taxon>Bacillati</taxon>
        <taxon>Bacillota</taxon>
        <taxon>Clostridia</taxon>
        <taxon>Eubacteriales</taxon>
        <taxon>Clostridiaceae</taxon>
        <taxon>Inconstantimicrobium</taxon>
    </lineage>
</organism>
<accession>A0ACB5REJ0</accession>